<dbReference type="InterPro" id="IPR041916">
    <property type="entry name" value="Anti_sigma_zinc_sf"/>
</dbReference>
<feature type="domain" description="Anti-sigma K factor RskA C-terminal" evidence="10">
    <location>
        <begin position="116"/>
        <end position="228"/>
    </location>
</feature>
<dbReference type="PANTHER" id="PTHR37461:SF1">
    <property type="entry name" value="ANTI-SIGMA-K FACTOR RSKA"/>
    <property type="match status" value="1"/>
</dbReference>
<evidence type="ECO:0000256" key="4">
    <source>
        <dbReference type="ARBA" id="ARBA00022692"/>
    </source>
</evidence>
<dbReference type="PANTHER" id="PTHR37461">
    <property type="entry name" value="ANTI-SIGMA-K FACTOR RSKA"/>
    <property type="match status" value="1"/>
</dbReference>
<accession>A0A7W8LPF2</accession>
<dbReference type="InterPro" id="IPR051474">
    <property type="entry name" value="Anti-sigma-K/W_factor"/>
</dbReference>
<evidence type="ECO:0000256" key="3">
    <source>
        <dbReference type="ARBA" id="ARBA00022475"/>
    </source>
</evidence>
<keyword evidence="4" id="KW-0812">Transmembrane</keyword>
<gene>
    <name evidence="11" type="ORF">HNQ09_001059</name>
</gene>
<dbReference type="InterPro" id="IPR018764">
    <property type="entry name" value="RskA_C"/>
</dbReference>
<dbReference type="EMBL" id="JACHFN010000003">
    <property type="protein sequence ID" value="MBB5233629.1"/>
    <property type="molecule type" value="Genomic_DNA"/>
</dbReference>
<protein>
    <recommendedName>
        <fullName evidence="8">Regulator of SigK</fullName>
    </recommendedName>
    <alternativeName>
        <fullName evidence="7">Sigma-K anti-sigma factor RskA</fullName>
    </alternativeName>
</protein>
<feature type="compositionally biased region" description="Pro residues" evidence="9">
    <location>
        <begin position="84"/>
        <end position="103"/>
    </location>
</feature>
<keyword evidence="3" id="KW-1003">Cell membrane</keyword>
<dbReference type="Pfam" id="PF10099">
    <property type="entry name" value="RskA_C"/>
    <property type="match status" value="1"/>
</dbReference>
<reference evidence="11 12" key="1">
    <citation type="submission" date="2020-08" db="EMBL/GenBank/DDBJ databases">
        <title>Genomic Encyclopedia of Type Strains, Phase IV (KMG-IV): sequencing the most valuable type-strain genomes for metagenomic binning, comparative biology and taxonomic classification.</title>
        <authorList>
            <person name="Goeker M."/>
        </authorList>
    </citation>
    <scope>NUCLEOTIDE SEQUENCE [LARGE SCALE GENOMIC DNA]</scope>
    <source>
        <strain evidence="11 12">DSM 101791</strain>
    </source>
</reference>
<feature type="region of interest" description="Disordered" evidence="9">
    <location>
        <begin position="77"/>
        <end position="103"/>
    </location>
</feature>
<evidence type="ECO:0000256" key="8">
    <source>
        <dbReference type="ARBA" id="ARBA00030803"/>
    </source>
</evidence>
<dbReference type="Gene3D" id="1.10.10.1320">
    <property type="entry name" value="Anti-sigma factor, zinc-finger domain"/>
    <property type="match status" value="1"/>
</dbReference>
<evidence type="ECO:0000256" key="7">
    <source>
        <dbReference type="ARBA" id="ARBA00029829"/>
    </source>
</evidence>
<evidence type="ECO:0000256" key="6">
    <source>
        <dbReference type="ARBA" id="ARBA00023136"/>
    </source>
</evidence>
<dbReference type="RefSeq" id="WP_184026425.1">
    <property type="nucleotide sequence ID" value="NZ_JACHFN010000003.1"/>
</dbReference>
<evidence type="ECO:0000256" key="2">
    <source>
        <dbReference type="ARBA" id="ARBA00004236"/>
    </source>
</evidence>
<evidence type="ECO:0000313" key="12">
    <source>
        <dbReference type="Proteomes" id="UP000525389"/>
    </source>
</evidence>
<proteinExistence type="predicted"/>
<evidence type="ECO:0000256" key="1">
    <source>
        <dbReference type="ARBA" id="ARBA00004167"/>
    </source>
</evidence>
<dbReference type="GO" id="GO:0006417">
    <property type="term" value="P:regulation of translation"/>
    <property type="evidence" value="ECO:0007669"/>
    <property type="project" value="TreeGrafter"/>
</dbReference>
<evidence type="ECO:0000259" key="10">
    <source>
        <dbReference type="Pfam" id="PF10099"/>
    </source>
</evidence>
<keyword evidence="6" id="KW-0472">Membrane</keyword>
<evidence type="ECO:0000256" key="5">
    <source>
        <dbReference type="ARBA" id="ARBA00022989"/>
    </source>
</evidence>
<dbReference type="GO" id="GO:0016989">
    <property type="term" value="F:sigma factor antagonist activity"/>
    <property type="evidence" value="ECO:0007669"/>
    <property type="project" value="TreeGrafter"/>
</dbReference>
<sequence length="234" mass="24103">MKPDRDQLLAYALGQLPAAEAAQVEAALDADPALRADLRADLDALSLLAEDLDLGGVEVPLDAGARLLARVQAEEAAGPARIQPTPPPAAASSAPPPTPPAPRRPAWRLPAVLGLVAALALAFALFSRPDADPAARYAGQPGAVQRAIEVNGETLGTLVRLPDGGVYVRLTRPLPPGRTYQLWQLQGQTPVSLGTFGEGGLLVTLPAGATVAVSVEPPGGSPQPTTQPLFVQQI</sequence>
<keyword evidence="5" id="KW-1133">Transmembrane helix</keyword>
<evidence type="ECO:0000256" key="9">
    <source>
        <dbReference type="SAM" id="MobiDB-lite"/>
    </source>
</evidence>
<evidence type="ECO:0000313" key="11">
    <source>
        <dbReference type="EMBL" id="MBB5233629.1"/>
    </source>
</evidence>
<comment type="caution">
    <text evidence="11">The sequence shown here is derived from an EMBL/GenBank/DDBJ whole genome shotgun (WGS) entry which is preliminary data.</text>
</comment>
<keyword evidence="12" id="KW-1185">Reference proteome</keyword>
<name>A0A7W8LPF2_9DEIO</name>
<comment type="subcellular location">
    <subcellularLocation>
        <location evidence="2">Cell membrane</location>
    </subcellularLocation>
    <subcellularLocation>
        <location evidence="1">Membrane</location>
        <topology evidence="1">Single-pass membrane protein</topology>
    </subcellularLocation>
</comment>
<dbReference type="AlphaFoldDB" id="A0A7W8LPF2"/>
<dbReference type="Proteomes" id="UP000525389">
    <property type="component" value="Unassembled WGS sequence"/>
</dbReference>
<organism evidence="11 12">
    <name type="scientific">Deinococcus budaensis</name>
    <dbReference type="NCBI Taxonomy" id="1665626"/>
    <lineage>
        <taxon>Bacteria</taxon>
        <taxon>Thermotogati</taxon>
        <taxon>Deinococcota</taxon>
        <taxon>Deinococci</taxon>
        <taxon>Deinococcales</taxon>
        <taxon>Deinococcaceae</taxon>
        <taxon>Deinococcus</taxon>
    </lineage>
</organism>
<dbReference type="GO" id="GO:0005886">
    <property type="term" value="C:plasma membrane"/>
    <property type="evidence" value="ECO:0007669"/>
    <property type="project" value="UniProtKB-SubCell"/>
</dbReference>